<dbReference type="Pfam" id="PF09118">
    <property type="entry name" value="GO-like_E_set"/>
    <property type="match status" value="1"/>
</dbReference>
<feature type="domain" description="Glyoxal oxidase N-terminal" evidence="2">
    <location>
        <begin position="75"/>
        <end position="403"/>
    </location>
</feature>
<dbReference type="PANTHER" id="PTHR32208">
    <property type="entry name" value="SECRETED PROTEIN-RELATED"/>
    <property type="match status" value="1"/>
</dbReference>
<evidence type="ECO:0000313" key="4">
    <source>
        <dbReference type="EMBL" id="KAJ7686725.1"/>
    </source>
</evidence>
<dbReference type="InterPro" id="IPR015202">
    <property type="entry name" value="GO-like_E_set"/>
</dbReference>
<sequence length="522" mass="54968">MLLTTVPLSGLKLLSPVVRLPALPAAAAPSAPAWQFVEKGHSGIVGLEAIVVSPTLTVLFDRATNDPLRTADGKVAWGALWNLETNTATALKLVSDSNGTMVSVGGNIPAPADVNQTGAADGRMGLRLFGPCASPLGVGCTVFEDLETLHLAETRWYTSSLRIFDGSLMIVGGIHESTPFYNTDPVNNFEFFPKKTARSLPVNLFPRVFALPDGKVFMIANNQSIIYDVEANTETILPDLPNGARITNPFDGTATLLPLSPPDYIPEVLACGDPATSQCSRITLTPAGIAKGWEVDHMPQGRMMPEMIILPNGQILITNGGSTGYAAVASIGVTTGNSNADHPCAFGKPMSQKGLPTTNIARMYHSTNILLAGSNPNGNVTVVPAGQPGFSSEFRVETLDPPFMQMSRPTLINVPAKIPFNQKFTVGVTIPSGVSTSSIKVALMDLGFSSHAFHSSARLVFMDAVLSADKRSLTITSPPNNRVFPPGPAYIFLTVGETTSVGAHVMVGSGANPPVADQGVPL</sequence>
<dbReference type="SUPFAM" id="SSF81296">
    <property type="entry name" value="E set domains"/>
    <property type="match status" value="1"/>
</dbReference>
<dbReference type="InterPro" id="IPR009880">
    <property type="entry name" value="Glyoxal_oxidase_N"/>
</dbReference>
<dbReference type="Proteomes" id="UP001221757">
    <property type="component" value="Unassembled WGS sequence"/>
</dbReference>
<dbReference type="InterPro" id="IPR014756">
    <property type="entry name" value="Ig_E-set"/>
</dbReference>
<evidence type="ECO:0000313" key="5">
    <source>
        <dbReference type="Proteomes" id="UP001221757"/>
    </source>
</evidence>
<dbReference type="Pfam" id="PF07250">
    <property type="entry name" value="Glyoxal_oxid_N"/>
    <property type="match status" value="1"/>
</dbReference>
<name>A0AAD7DA71_MYCRO</name>
<dbReference type="InterPro" id="IPR011043">
    <property type="entry name" value="Gal_Oxase/kelch_b-propeller"/>
</dbReference>
<dbReference type="Gene3D" id="2.130.10.80">
    <property type="entry name" value="Galactose oxidase/kelch, beta-propeller"/>
    <property type="match status" value="1"/>
</dbReference>
<keyword evidence="5" id="KW-1185">Reference proteome</keyword>
<accession>A0AAD7DA71</accession>
<dbReference type="InterPro" id="IPR013783">
    <property type="entry name" value="Ig-like_fold"/>
</dbReference>
<reference evidence="4" key="1">
    <citation type="submission" date="2023-03" db="EMBL/GenBank/DDBJ databases">
        <title>Massive genome expansion in bonnet fungi (Mycena s.s.) driven by repeated elements and novel gene families across ecological guilds.</title>
        <authorList>
            <consortium name="Lawrence Berkeley National Laboratory"/>
            <person name="Harder C.B."/>
            <person name="Miyauchi S."/>
            <person name="Viragh M."/>
            <person name="Kuo A."/>
            <person name="Thoen E."/>
            <person name="Andreopoulos B."/>
            <person name="Lu D."/>
            <person name="Skrede I."/>
            <person name="Drula E."/>
            <person name="Henrissat B."/>
            <person name="Morin E."/>
            <person name="Kohler A."/>
            <person name="Barry K."/>
            <person name="LaButti K."/>
            <person name="Morin E."/>
            <person name="Salamov A."/>
            <person name="Lipzen A."/>
            <person name="Mereny Z."/>
            <person name="Hegedus B."/>
            <person name="Baldrian P."/>
            <person name="Stursova M."/>
            <person name="Weitz H."/>
            <person name="Taylor A."/>
            <person name="Grigoriev I.V."/>
            <person name="Nagy L.G."/>
            <person name="Martin F."/>
            <person name="Kauserud H."/>
        </authorList>
    </citation>
    <scope>NUCLEOTIDE SEQUENCE</scope>
    <source>
        <strain evidence="4">CBHHK067</strain>
    </source>
</reference>
<dbReference type="CDD" id="cd02851">
    <property type="entry name" value="E_set_GO_C"/>
    <property type="match status" value="1"/>
</dbReference>
<dbReference type="SUPFAM" id="SSF50965">
    <property type="entry name" value="Galactose oxidase, central domain"/>
    <property type="match status" value="1"/>
</dbReference>
<dbReference type="InterPro" id="IPR037293">
    <property type="entry name" value="Gal_Oxidase_central_sf"/>
</dbReference>
<proteinExistence type="predicted"/>
<feature type="domain" description="Galactose oxidase-like Early set" evidence="3">
    <location>
        <begin position="408"/>
        <end position="507"/>
    </location>
</feature>
<dbReference type="PANTHER" id="PTHR32208:SF96">
    <property type="entry name" value="GLYOXAL OXIDASE"/>
    <property type="match status" value="1"/>
</dbReference>
<dbReference type="AlphaFoldDB" id="A0AAD7DA71"/>
<evidence type="ECO:0000259" key="3">
    <source>
        <dbReference type="Pfam" id="PF09118"/>
    </source>
</evidence>
<organism evidence="4 5">
    <name type="scientific">Mycena rosella</name>
    <name type="common">Pink bonnet</name>
    <name type="synonym">Agaricus rosellus</name>
    <dbReference type="NCBI Taxonomy" id="1033263"/>
    <lineage>
        <taxon>Eukaryota</taxon>
        <taxon>Fungi</taxon>
        <taxon>Dikarya</taxon>
        <taxon>Basidiomycota</taxon>
        <taxon>Agaricomycotina</taxon>
        <taxon>Agaricomycetes</taxon>
        <taxon>Agaricomycetidae</taxon>
        <taxon>Agaricales</taxon>
        <taxon>Marasmiineae</taxon>
        <taxon>Mycenaceae</taxon>
        <taxon>Mycena</taxon>
    </lineage>
</organism>
<keyword evidence="1" id="KW-0732">Signal</keyword>
<protein>
    <submittedName>
        <fullName evidence="4">Glyoxal oxidase</fullName>
    </submittedName>
</protein>
<dbReference type="EMBL" id="JARKIE010000094">
    <property type="protein sequence ID" value="KAJ7686725.1"/>
    <property type="molecule type" value="Genomic_DNA"/>
</dbReference>
<comment type="caution">
    <text evidence="4">The sequence shown here is derived from an EMBL/GenBank/DDBJ whole genome shotgun (WGS) entry which is preliminary data.</text>
</comment>
<dbReference type="Gene3D" id="2.60.40.10">
    <property type="entry name" value="Immunoglobulins"/>
    <property type="match status" value="1"/>
</dbReference>
<evidence type="ECO:0000259" key="2">
    <source>
        <dbReference type="Pfam" id="PF07250"/>
    </source>
</evidence>
<evidence type="ECO:0000256" key="1">
    <source>
        <dbReference type="ARBA" id="ARBA00022729"/>
    </source>
</evidence>
<gene>
    <name evidence="4" type="ORF">B0H17DRAFT_1160594</name>
</gene>